<organism evidence="6 7">
    <name type="scientific">Thalassotalea marina</name>
    <dbReference type="NCBI Taxonomy" id="1673741"/>
    <lineage>
        <taxon>Bacteria</taxon>
        <taxon>Pseudomonadati</taxon>
        <taxon>Pseudomonadota</taxon>
        <taxon>Gammaproteobacteria</taxon>
        <taxon>Alteromonadales</taxon>
        <taxon>Colwelliaceae</taxon>
        <taxon>Thalassotalea</taxon>
    </lineage>
</organism>
<keyword evidence="7" id="KW-1185">Reference proteome</keyword>
<feature type="domain" description="ABC transporter" evidence="5">
    <location>
        <begin position="2"/>
        <end position="231"/>
    </location>
</feature>
<evidence type="ECO:0000256" key="1">
    <source>
        <dbReference type="ARBA" id="ARBA00005417"/>
    </source>
</evidence>
<dbReference type="GO" id="GO:0016887">
    <property type="term" value="F:ATP hydrolysis activity"/>
    <property type="evidence" value="ECO:0007669"/>
    <property type="project" value="InterPro"/>
</dbReference>
<accession>A0A919EM83</accession>
<dbReference type="EMBL" id="BNCK01000005">
    <property type="protein sequence ID" value="GHF94370.1"/>
    <property type="molecule type" value="Genomic_DNA"/>
</dbReference>
<dbReference type="InterPro" id="IPR027417">
    <property type="entry name" value="P-loop_NTPase"/>
</dbReference>
<evidence type="ECO:0000256" key="2">
    <source>
        <dbReference type="ARBA" id="ARBA00022448"/>
    </source>
</evidence>
<comment type="similarity">
    <text evidence="1">Belongs to the ABC transporter superfamily.</text>
</comment>
<dbReference type="InterPro" id="IPR003439">
    <property type="entry name" value="ABC_transporter-like_ATP-bd"/>
</dbReference>
<protein>
    <submittedName>
        <fullName evidence="6">ABC transporter ATP-binding protein</fullName>
    </submittedName>
</protein>
<keyword evidence="4 6" id="KW-0067">ATP-binding</keyword>
<evidence type="ECO:0000313" key="6">
    <source>
        <dbReference type="EMBL" id="GHF94370.1"/>
    </source>
</evidence>
<keyword evidence="2" id="KW-0813">Transport</keyword>
<dbReference type="CDD" id="cd03230">
    <property type="entry name" value="ABC_DR_subfamily_A"/>
    <property type="match status" value="1"/>
</dbReference>
<dbReference type="RefSeq" id="WP_189770689.1">
    <property type="nucleotide sequence ID" value="NZ_BNCK01000005.1"/>
</dbReference>
<dbReference type="Gene3D" id="3.40.50.300">
    <property type="entry name" value="P-loop containing nucleotide triphosphate hydrolases"/>
    <property type="match status" value="1"/>
</dbReference>
<name>A0A919EM83_9GAMM</name>
<comment type="caution">
    <text evidence="6">The sequence shown here is derived from an EMBL/GenBank/DDBJ whole genome shotgun (WGS) entry which is preliminary data.</text>
</comment>
<dbReference type="PANTHER" id="PTHR43335:SF4">
    <property type="entry name" value="ABC TRANSPORTER, ATP-BINDING PROTEIN"/>
    <property type="match status" value="1"/>
</dbReference>
<sequence>MLNVSHLTRSYGSFVAVDDVSFSINKGEILGLLGHNGAGKTTMMKMISGYLEANAGDVLLDGMSITDNAKAIQRELGYLPENLPVYPEMTVAEYLDYAADLKGLSDLVKVDEIKRAIKATDLAAKLLAPIHTLSRGYKQRVGVAQAILGQPKLLILDEPTNGLDPEQTQHMRRLIKEISKNATVILSTHIMQEVDALCDRVIILKAGKIALDEKLETLKHSKNIVLETDYQLLEQLQQIVNVVTVEQITDERLLIALRPSASVPEVSSQISKLIVESGSNLYAIHQEKRDLEVIFNQINQDVMVNSDGQKGFGQEVCNAA</sequence>
<dbReference type="GO" id="GO:0005524">
    <property type="term" value="F:ATP binding"/>
    <property type="evidence" value="ECO:0007669"/>
    <property type="project" value="UniProtKB-KW"/>
</dbReference>
<evidence type="ECO:0000259" key="5">
    <source>
        <dbReference type="PROSITE" id="PS50893"/>
    </source>
</evidence>
<dbReference type="AlphaFoldDB" id="A0A919EM83"/>
<dbReference type="SMART" id="SM00382">
    <property type="entry name" value="AAA"/>
    <property type="match status" value="1"/>
</dbReference>
<dbReference type="InterPro" id="IPR003593">
    <property type="entry name" value="AAA+_ATPase"/>
</dbReference>
<reference evidence="6" key="1">
    <citation type="journal article" date="2014" name="Int. J. Syst. Evol. Microbiol.">
        <title>Complete genome sequence of Corynebacterium casei LMG S-19264T (=DSM 44701T), isolated from a smear-ripened cheese.</title>
        <authorList>
            <consortium name="US DOE Joint Genome Institute (JGI-PGF)"/>
            <person name="Walter F."/>
            <person name="Albersmeier A."/>
            <person name="Kalinowski J."/>
            <person name="Ruckert C."/>
        </authorList>
    </citation>
    <scope>NUCLEOTIDE SEQUENCE</scope>
    <source>
        <strain evidence="6">KCTC 42731</strain>
    </source>
</reference>
<evidence type="ECO:0000313" key="7">
    <source>
        <dbReference type="Proteomes" id="UP000623842"/>
    </source>
</evidence>
<dbReference type="Pfam" id="PF00005">
    <property type="entry name" value="ABC_tran"/>
    <property type="match status" value="1"/>
</dbReference>
<evidence type="ECO:0000256" key="3">
    <source>
        <dbReference type="ARBA" id="ARBA00022741"/>
    </source>
</evidence>
<dbReference type="PANTHER" id="PTHR43335">
    <property type="entry name" value="ABC TRANSPORTER, ATP-BINDING PROTEIN"/>
    <property type="match status" value="1"/>
</dbReference>
<evidence type="ECO:0000256" key="4">
    <source>
        <dbReference type="ARBA" id="ARBA00022840"/>
    </source>
</evidence>
<proteinExistence type="inferred from homology"/>
<reference evidence="6" key="2">
    <citation type="submission" date="2020-09" db="EMBL/GenBank/DDBJ databases">
        <authorList>
            <person name="Sun Q."/>
            <person name="Kim S."/>
        </authorList>
    </citation>
    <scope>NUCLEOTIDE SEQUENCE</scope>
    <source>
        <strain evidence="6">KCTC 42731</strain>
    </source>
</reference>
<dbReference type="Proteomes" id="UP000623842">
    <property type="component" value="Unassembled WGS sequence"/>
</dbReference>
<keyword evidence="3" id="KW-0547">Nucleotide-binding</keyword>
<dbReference type="SUPFAM" id="SSF52540">
    <property type="entry name" value="P-loop containing nucleoside triphosphate hydrolases"/>
    <property type="match status" value="1"/>
</dbReference>
<dbReference type="PROSITE" id="PS50893">
    <property type="entry name" value="ABC_TRANSPORTER_2"/>
    <property type="match status" value="1"/>
</dbReference>
<gene>
    <name evidence="6" type="ORF">GCM10017161_23260</name>
</gene>